<dbReference type="PANTHER" id="PTHR11002">
    <property type="entry name" value="CARBONIC ANHYDRASE"/>
    <property type="match status" value="1"/>
</dbReference>
<evidence type="ECO:0000256" key="9">
    <source>
        <dbReference type="PIRSR" id="PIRSR601765-1"/>
    </source>
</evidence>
<feature type="binding site" evidence="9">
    <location>
        <position position="129"/>
    </location>
    <ligand>
        <name>Zn(2+)</name>
        <dbReference type="ChEBI" id="CHEBI:29105"/>
    </ligand>
</feature>
<evidence type="ECO:0000256" key="6">
    <source>
        <dbReference type="ARBA" id="ARBA00023239"/>
    </source>
</evidence>
<dbReference type="GO" id="GO:0034599">
    <property type="term" value="P:cellular response to oxidative stress"/>
    <property type="evidence" value="ECO:0007669"/>
    <property type="project" value="TreeGrafter"/>
</dbReference>
<name>R4XG03_TAPDE</name>
<comment type="cofactor">
    <cofactor evidence="9">
        <name>Zn(2+)</name>
        <dbReference type="ChEBI" id="CHEBI:29105"/>
    </cofactor>
    <text evidence="9">Binds 1 zinc ion per subunit.</text>
</comment>
<feature type="binding site" evidence="9">
    <location>
        <position position="75"/>
    </location>
    <ligand>
        <name>Zn(2+)</name>
        <dbReference type="ChEBI" id="CHEBI:29105"/>
    </ligand>
</feature>
<accession>R4XG03</accession>
<evidence type="ECO:0000256" key="2">
    <source>
        <dbReference type="ARBA" id="ARBA00012925"/>
    </source>
</evidence>
<dbReference type="GO" id="GO:0071244">
    <property type="term" value="P:cellular response to carbon dioxide"/>
    <property type="evidence" value="ECO:0007669"/>
    <property type="project" value="TreeGrafter"/>
</dbReference>
<dbReference type="Proteomes" id="UP000013776">
    <property type="component" value="Unassembled WGS sequence"/>
</dbReference>
<dbReference type="OrthoDB" id="10248475at2759"/>
<feature type="binding site" evidence="9">
    <location>
        <position position="132"/>
    </location>
    <ligand>
        <name>Zn(2+)</name>
        <dbReference type="ChEBI" id="CHEBI:29105"/>
    </ligand>
</feature>
<dbReference type="InterPro" id="IPR015892">
    <property type="entry name" value="Carbonic_anhydrase_CS"/>
</dbReference>
<dbReference type="STRING" id="1097556.R4XG03"/>
<dbReference type="SMART" id="SM00947">
    <property type="entry name" value="Pro_CA"/>
    <property type="match status" value="1"/>
</dbReference>
<sequence length="244" mass="27230">MSTSQQDESRDGYSVSIKYNKVSGNNAFFSDDCSIEDLLERNIGWSEKVANETPGFFPSLTHSQQPKILWIGCSDSRVPETTVMDLMPGEVFVHRNIANVIANGDMSMLSVVQFAVEVLQVRHVIICGHYGCGGVNAALTSKKLGLIDNWLRHIRDVRAMHKEELASIEDETDRAARLVELNVLAQVQKIERITYVADAKEERGLEVHPMVYDVASGRLKLLPKPEDKEIECYVQKTDGDAAAH</sequence>
<gene>
    <name evidence="11" type="ORF">TAPDE_003642</name>
</gene>
<dbReference type="eggNOG" id="KOG1578">
    <property type="taxonomic scope" value="Eukaryota"/>
</dbReference>
<dbReference type="PROSITE" id="PS00705">
    <property type="entry name" value="PROK_CO2_ANHYDRASE_2"/>
    <property type="match status" value="1"/>
</dbReference>
<comment type="caution">
    <text evidence="11">The sequence shown here is derived from an EMBL/GenBank/DDBJ whole genome shotgun (WGS) entry which is preliminary data.</text>
</comment>
<evidence type="ECO:0000256" key="5">
    <source>
        <dbReference type="ARBA" id="ARBA00022833"/>
    </source>
</evidence>
<protein>
    <recommendedName>
        <fullName evidence="3 10">Carbonic anhydrase</fullName>
        <ecNumber evidence="2 10">4.2.1.1</ecNumber>
    </recommendedName>
    <alternativeName>
        <fullName evidence="7 10">Carbonate dehydratase</fullName>
    </alternativeName>
</protein>
<comment type="catalytic activity">
    <reaction evidence="8 10">
        <text>hydrogencarbonate + H(+) = CO2 + H2O</text>
        <dbReference type="Rhea" id="RHEA:10748"/>
        <dbReference type="ChEBI" id="CHEBI:15377"/>
        <dbReference type="ChEBI" id="CHEBI:15378"/>
        <dbReference type="ChEBI" id="CHEBI:16526"/>
        <dbReference type="ChEBI" id="CHEBI:17544"/>
        <dbReference type="EC" id="4.2.1.1"/>
    </reaction>
</comment>
<comment type="function">
    <text evidence="10">Reversible hydration of carbon dioxide.</text>
</comment>
<evidence type="ECO:0000256" key="8">
    <source>
        <dbReference type="ARBA" id="ARBA00048348"/>
    </source>
</evidence>
<dbReference type="VEuPathDB" id="FungiDB:TAPDE_003642"/>
<dbReference type="GO" id="GO:0005737">
    <property type="term" value="C:cytoplasm"/>
    <property type="evidence" value="ECO:0007669"/>
    <property type="project" value="TreeGrafter"/>
</dbReference>
<keyword evidence="4 9" id="KW-0479">Metal-binding</keyword>
<dbReference type="EMBL" id="CAHR02000148">
    <property type="protein sequence ID" value="CCG83429.1"/>
    <property type="molecule type" value="Genomic_DNA"/>
</dbReference>
<keyword evidence="6 10" id="KW-0456">Lyase</keyword>
<dbReference type="InterPro" id="IPR001765">
    <property type="entry name" value="Carbonic_anhydrase"/>
</dbReference>
<reference evidence="11 12" key="1">
    <citation type="journal article" date="2013" name="MBio">
        <title>Genome sequencing of the plant pathogen Taphrina deformans, the causal agent of peach leaf curl.</title>
        <authorList>
            <person name="Cisse O.H."/>
            <person name="Almeida J.M.G.C.F."/>
            <person name="Fonseca A."/>
            <person name="Kumar A.A."/>
            <person name="Salojaervi J."/>
            <person name="Overmyer K."/>
            <person name="Hauser P.M."/>
            <person name="Pagni M."/>
        </authorList>
    </citation>
    <scope>NUCLEOTIDE SEQUENCE [LARGE SCALE GENOMIC DNA]</scope>
    <source>
        <strain evidence="12">PYCC 5710 / ATCC 11124 / CBS 356.35 / IMI 108563 / JCM 9778 / NBRC 8474</strain>
    </source>
</reference>
<evidence type="ECO:0000256" key="7">
    <source>
        <dbReference type="ARBA" id="ARBA00031969"/>
    </source>
</evidence>
<dbReference type="GO" id="GO:0004089">
    <property type="term" value="F:carbonate dehydratase activity"/>
    <property type="evidence" value="ECO:0007669"/>
    <property type="project" value="UniProtKB-UniRule"/>
</dbReference>
<evidence type="ECO:0000313" key="11">
    <source>
        <dbReference type="EMBL" id="CCG83429.1"/>
    </source>
</evidence>
<dbReference type="Gene3D" id="3.40.1050.10">
    <property type="entry name" value="Carbonic anhydrase"/>
    <property type="match status" value="1"/>
</dbReference>
<dbReference type="PANTHER" id="PTHR11002:SF76">
    <property type="entry name" value="CARBONIC ANHYDRASE"/>
    <property type="match status" value="1"/>
</dbReference>
<dbReference type="EC" id="4.2.1.1" evidence="2 10"/>
<evidence type="ECO:0000256" key="4">
    <source>
        <dbReference type="ARBA" id="ARBA00022723"/>
    </source>
</evidence>
<evidence type="ECO:0000256" key="3">
    <source>
        <dbReference type="ARBA" id="ARBA00014628"/>
    </source>
</evidence>
<comment type="similarity">
    <text evidence="1 10">Belongs to the beta-class carbonic anhydrase family.</text>
</comment>
<dbReference type="SUPFAM" id="SSF53056">
    <property type="entry name" value="beta-carbonic anhydrase, cab"/>
    <property type="match status" value="1"/>
</dbReference>
<proteinExistence type="inferred from homology"/>
<evidence type="ECO:0000256" key="10">
    <source>
        <dbReference type="RuleBase" id="RU003956"/>
    </source>
</evidence>
<dbReference type="AlphaFoldDB" id="R4XG03"/>
<dbReference type="GO" id="GO:0015976">
    <property type="term" value="P:carbon utilization"/>
    <property type="evidence" value="ECO:0007669"/>
    <property type="project" value="InterPro"/>
</dbReference>
<keyword evidence="12" id="KW-1185">Reference proteome</keyword>
<dbReference type="InterPro" id="IPR036874">
    <property type="entry name" value="Carbonic_anhydrase_sf"/>
</dbReference>
<dbReference type="GO" id="GO:0008270">
    <property type="term" value="F:zinc ion binding"/>
    <property type="evidence" value="ECO:0007669"/>
    <property type="project" value="UniProtKB-UniRule"/>
</dbReference>
<evidence type="ECO:0000313" key="12">
    <source>
        <dbReference type="Proteomes" id="UP000013776"/>
    </source>
</evidence>
<dbReference type="FunFam" id="3.40.1050.10:FF:000001">
    <property type="entry name" value="Carbonic anhydrase"/>
    <property type="match status" value="1"/>
</dbReference>
<evidence type="ECO:0000256" key="1">
    <source>
        <dbReference type="ARBA" id="ARBA00006217"/>
    </source>
</evidence>
<organism evidence="11 12">
    <name type="scientific">Taphrina deformans (strain PYCC 5710 / ATCC 11124 / CBS 356.35 / IMI 108563 / JCM 9778 / NBRC 8474)</name>
    <name type="common">Peach leaf curl fungus</name>
    <name type="synonym">Lalaria deformans</name>
    <dbReference type="NCBI Taxonomy" id="1097556"/>
    <lineage>
        <taxon>Eukaryota</taxon>
        <taxon>Fungi</taxon>
        <taxon>Dikarya</taxon>
        <taxon>Ascomycota</taxon>
        <taxon>Taphrinomycotina</taxon>
        <taxon>Taphrinomycetes</taxon>
        <taxon>Taphrinales</taxon>
        <taxon>Taphrinaceae</taxon>
        <taxon>Taphrina</taxon>
    </lineage>
</organism>
<feature type="binding site" evidence="9">
    <location>
        <position position="73"/>
    </location>
    <ligand>
        <name>Zn(2+)</name>
        <dbReference type="ChEBI" id="CHEBI:29105"/>
    </ligand>
</feature>
<dbReference type="Pfam" id="PF00484">
    <property type="entry name" value="Pro_CA"/>
    <property type="match status" value="1"/>
</dbReference>
<dbReference type="CDD" id="cd00883">
    <property type="entry name" value="beta_CA_cladeA"/>
    <property type="match status" value="1"/>
</dbReference>
<keyword evidence="5 9" id="KW-0862">Zinc</keyword>